<evidence type="ECO:0000313" key="3">
    <source>
        <dbReference type="Proteomes" id="UP001153069"/>
    </source>
</evidence>
<dbReference type="Proteomes" id="UP001153069">
    <property type="component" value="Unassembled WGS sequence"/>
</dbReference>
<name>A0A9N8H9D8_9STRA</name>
<gene>
    <name evidence="2" type="ORF">SEMRO_188_G081240.1</name>
</gene>
<dbReference type="AlphaFoldDB" id="A0A9N8H9D8"/>
<feature type="domain" description="AAA+ ATPase" evidence="1">
    <location>
        <begin position="179"/>
        <end position="321"/>
    </location>
</feature>
<dbReference type="SMART" id="SM00382">
    <property type="entry name" value="AAA"/>
    <property type="match status" value="1"/>
</dbReference>
<dbReference type="InterPro" id="IPR003593">
    <property type="entry name" value="AAA+_ATPase"/>
</dbReference>
<proteinExistence type="predicted"/>
<dbReference type="OrthoDB" id="2386367at2759"/>
<dbReference type="InterPro" id="IPR027417">
    <property type="entry name" value="P-loop_NTPase"/>
</dbReference>
<keyword evidence="3" id="KW-1185">Reference proteome</keyword>
<evidence type="ECO:0000313" key="2">
    <source>
        <dbReference type="EMBL" id="CAB9504175.1"/>
    </source>
</evidence>
<dbReference type="EMBL" id="CAICTM010000187">
    <property type="protein sequence ID" value="CAB9504175.1"/>
    <property type="molecule type" value="Genomic_DNA"/>
</dbReference>
<protein>
    <recommendedName>
        <fullName evidence="1">AAA+ ATPase domain-containing protein</fullName>
    </recommendedName>
</protein>
<organism evidence="2 3">
    <name type="scientific">Seminavis robusta</name>
    <dbReference type="NCBI Taxonomy" id="568900"/>
    <lineage>
        <taxon>Eukaryota</taxon>
        <taxon>Sar</taxon>
        <taxon>Stramenopiles</taxon>
        <taxon>Ochrophyta</taxon>
        <taxon>Bacillariophyta</taxon>
        <taxon>Bacillariophyceae</taxon>
        <taxon>Bacillariophycidae</taxon>
        <taxon>Naviculales</taxon>
        <taxon>Naviculaceae</taxon>
        <taxon>Seminavis</taxon>
    </lineage>
</organism>
<dbReference type="Gene3D" id="3.40.50.300">
    <property type="entry name" value="P-loop containing nucleotide triphosphate hydrolases"/>
    <property type="match status" value="1"/>
</dbReference>
<dbReference type="SUPFAM" id="SSF52540">
    <property type="entry name" value="P-loop containing nucleoside triphosphate hydrolases"/>
    <property type="match status" value="1"/>
</dbReference>
<evidence type="ECO:0000259" key="1">
    <source>
        <dbReference type="SMART" id="SM00382"/>
    </source>
</evidence>
<sequence>MSAYPPSSGASVASTAHTTTTAATSQHDTYPYQCIEQILKDFLVYLKDVKQRYSPYHDDGIDCDSPINLVDGYTNNRTLNWEGHFEANEHKEKLKFFGRAIGKHLHRIPKENKAIRQILETMKQAIREGMHKEGLYRRRHVSVLVENITNLLQFLQPIDLEKLIDLMKNNRLAGDNMEGHEVVLLLGSVGSGKTTTLLSLAGTSFTEVQVDGFTHLKPDKFLDPSVVGYETSYGRDAMTRALQTARVTLDGRELVVCDTPGFGDAEDFEQEIANGLGIVRALHRARSVRPVLVLSREGMGDRFSAFSETLASVTRLIGKPTAVHLKPINYVFTNYEKRHRNCLCRQFILMKKRPRGDEEEAAIFGLFVDDIINKTTPEAQVALPLEDGPHKLLLSILEEKFCVLQPKEYFVPSVSDSALRKLKLQLQITLRDIVNSLSEEGYDLAEYRMNQLTRLALVLPEASECAQLGMEATLRHITVARDRVANIGKNIQHVKHKEFTQLLEAMGTEIEKAVRTENLRCVCEEFERNCDPSKRKTPIECETFCRQQIQSLVSFVSQGIPQFDPATMNTEALMKTRGSFLTGVIRLKEVSEILGNAPGAEKVTPAYHKAFDNFHAFVACVLSQAERHFPTSPSELQRFERQAWFLAVLIQGFLNKPDSGTGEHEKMEELENRRLKLMLRLEIKISDTMDFVANTRFPDGKEEDSNPDSLPLVKLSGLRSPRLLLLSVSQFSRLCKFLPSKIDREEIERSVSTLDKKVINFIKCTCSKAESIFNRMEAMKDQQDISTSIRASISVRHDLKLVVSEFKGARKWSIEIEERTDDAWERLLIVEEAVEESIKSMEEIMSRHQNLELGVVCGMLGSKYLCANKPSK</sequence>
<reference evidence="2" key="1">
    <citation type="submission" date="2020-06" db="EMBL/GenBank/DDBJ databases">
        <authorList>
            <consortium name="Plant Systems Biology data submission"/>
        </authorList>
    </citation>
    <scope>NUCLEOTIDE SEQUENCE</scope>
    <source>
        <strain evidence="2">D6</strain>
    </source>
</reference>
<accession>A0A9N8H9D8</accession>
<comment type="caution">
    <text evidence="2">The sequence shown here is derived from an EMBL/GenBank/DDBJ whole genome shotgun (WGS) entry which is preliminary data.</text>
</comment>